<dbReference type="PROSITE" id="PS50991">
    <property type="entry name" value="PYR_CT"/>
    <property type="match status" value="1"/>
</dbReference>
<dbReference type="InterPro" id="IPR002034">
    <property type="entry name" value="AIPM/Hcit_synth_CS"/>
</dbReference>
<proteinExistence type="inferred from homology"/>
<dbReference type="PROSITE" id="PS00815">
    <property type="entry name" value="AIPM_HOMOCIT_SYNTH_1"/>
    <property type="match status" value="1"/>
</dbReference>
<feature type="binding site" evidence="11">
    <location>
        <position position="219"/>
    </location>
    <ligand>
        <name>Mn(2+)</name>
        <dbReference type="ChEBI" id="CHEBI:29035"/>
    </ligand>
</feature>
<dbReference type="InterPro" id="IPR013709">
    <property type="entry name" value="2-isopropylmalate_synth_dimer"/>
</dbReference>
<keyword evidence="6 11" id="KW-0028">Amino-acid biosynthesis</keyword>
<dbReference type="SUPFAM" id="SSF51569">
    <property type="entry name" value="Aldolase"/>
    <property type="match status" value="1"/>
</dbReference>
<feature type="binding site" evidence="11">
    <location>
        <position position="253"/>
    </location>
    <ligand>
        <name>Mn(2+)</name>
        <dbReference type="ChEBI" id="CHEBI:29035"/>
    </ligand>
</feature>
<accession>A0ABU4VHC0</accession>
<keyword evidence="10 11" id="KW-0100">Branched-chain amino acid biosynthesis</keyword>
<dbReference type="InterPro" id="IPR054691">
    <property type="entry name" value="LeuA/HCS_post-cat"/>
</dbReference>
<dbReference type="HAMAP" id="MF_01025">
    <property type="entry name" value="LeuA_type1"/>
    <property type="match status" value="1"/>
</dbReference>
<keyword evidence="8 11" id="KW-0479">Metal-binding</keyword>
<dbReference type="Gene3D" id="3.30.160.270">
    <property type="match status" value="1"/>
</dbReference>
<comment type="cofactor">
    <cofactor evidence="11">
        <name>Mn(2+)</name>
        <dbReference type="ChEBI" id="CHEBI:29035"/>
    </cofactor>
</comment>
<dbReference type="RefSeq" id="WP_319952454.1">
    <property type="nucleotide sequence ID" value="NZ_JAXAVX010000001.1"/>
</dbReference>
<feature type="binding site" evidence="11">
    <location>
        <position position="20"/>
    </location>
    <ligand>
        <name>Mn(2+)</name>
        <dbReference type="ChEBI" id="CHEBI:29035"/>
    </ligand>
</feature>
<protein>
    <recommendedName>
        <fullName evidence="4 11">2-isopropylmalate synthase</fullName>
        <ecNumber evidence="3 11">2.3.3.13</ecNumber>
    </recommendedName>
    <alternativeName>
        <fullName evidence="11">Alpha-IPM synthase</fullName>
    </alternativeName>
    <alternativeName>
        <fullName evidence="11">Alpha-isopropylmalate synthase</fullName>
    </alternativeName>
</protein>
<dbReference type="Gene3D" id="1.10.238.260">
    <property type="match status" value="1"/>
</dbReference>
<dbReference type="InterPro" id="IPR005671">
    <property type="entry name" value="LeuA_bact_synth"/>
</dbReference>
<evidence type="ECO:0000256" key="8">
    <source>
        <dbReference type="ARBA" id="ARBA00022723"/>
    </source>
</evidence>
<evidence type="ECO:0000256" key="11">
    <source>
        <dbReference type="HAMAP-Rule" id="MF_01025"/>
    </source>
</evidence>
<keyword evidence="13" id="KW-0012">Acyltransferase</keyword>
<evidence type="ECO:0000256" key="2">
    <source>
        <dbReference type="ARBA" id="ARBA00009396"/>
    </source>
</evidence>
<dbReference type="SMART" id="SM00917">
    <property type="entry name" value="LeuA_dimer"/>
    <property type="match status" value="1"/>
</dbReference>
<dbReference type="InterPro" id="IPR050073">
    <property type="entry name" value="2-IPM_HCS-like"/>
</dbReference>
<dbReference type="Gene3D" id="3.20.20.70">
    <property type="entry name" value="Aldolase class I"/>
    <property type="match status" value="1"/>
</dbReference>
<feature type="region of interest" description="Regulatory domain" evidence="11">
    <location>
        <begin position="409"/>
        <end position="552"/>
    </location>
</feature>
<dbReference type="InterPro" id="IPR013785">
    <property type="entry name" value="Aldolase_TIM"/>
</dbReference>
<comment type="subunit">
    <text evidence="11">Homodimer.</text>
</comment>
<comment type="function">
    <text evidence="11">Catalyzes the condensation of the acetyl group of acetyl-CoA with 3-methyl-2-oxobutanoate (2-ketoisovalerate) to form 3-carboxy-3-hydroxy-4-methylpentanoate (2-isopropylmalate).</text>
</comment>
<comment type="catalytic activity">
    <reaction evidence="11">
        <text>3-methyl-2-oxobutanoate + acetyl-CoA + H2O = (2S)-2-isopropylmalate + CoA + H(+)</text>
        <dbReference type="Rhea" id="RHEA:21524"/>
        <dbReference type="ChEBI" id="CHEBI:1178"/>
        <dbReference type="ChEBI" id="CHEBI:11851"/>
        <dbReference type="ChEBI" id="CHEBI:15377"/>
        <dbReference type="ChEBI" id="CHEBI:15378"/>
        <dbReference type="ChEBI" id="CHEBI:57287"/>
        <dbReference type="ChEBI" id="CHEBI:57288"/>
        <dbReference type="EC" id="2.3.3.13"/>
    </reaction>
</comment>
<keyword evidence="5 11" id="KW-0432">Leucine biosynthesis</keyword>
<comment type="caution">
    <text evidence="13">The sequence shown here is derived from an EMBL/GenBank/DDBJ whole genome shotgun (WGS) entry which is preliminary data.</text>
</comment>
<dbReference type="EC" id="2.3.3.13" evidence="3 11"/>
<feature type="binding site" evidence="11">
    <location>
        <position position="217"/>
    </location>
    <ligand>
        <name>Mn(2+)</name>
        <dbReference type="ChEBI" id="CHEBI:29035"/>
    </ligand>
</feature>
<dbReference type="Pfam" id="PF08502">
    <property type="entry name" value="LeuA_dimer"/>
    <property type="match status" value="1"/>
</dbReference>
<evidence type="ECO:0000256" key="9">
    <source>
        <dbReference type="ARBA" id="ARBA00023211"/>
    </source>
</evidence>
<keyword evidence="7 11" id="KW-0808">Transferase</keyword>
<dbReference type="PANTHER" id="PTHR10277:SF9">
    <property type="entry name" value="2-ISOPROPYLMALATE SYNTHASE 1, CHLOROPLASTIC-RELATED"/>
    <property type="match status" value="1"/>
</dbReference>
<gene>
    <name evidence="11" type="primary">leuA</name>
    <name evidence="13" type="ORF">SK069_01745</name>
</gene>
<dbReference type="PANTHER" id="PTHR10277">
    <property type="entry name" value="HOMOCITRATE SYNTHASE-RELATED"/>
    <property type="match status" value="1"/>
</dbReference>
<dbReference type="Proteomes" id="UP001277761">
    <property type="component" value="Unassembled WGS sequence"/>
</dbReference>
<dbReference type="EMBL" id="JAXAVX010000001">
    <property type="protein sequence ID" value="MDX8150303.1"/>
    <property type="molecule type" value="Genomic_DNA"/>
</dbReference>
<keyword evidence="14" id="KW-1185">Reference proteome</keyword>
<dbReference type="Pfam" id="PF00682">
    <property type="entry name" value="HMGL-like"/>
    <property type="match status" value="1"/>
</dbReference>
<dbReference type="CDD" id="cd07940">
    <property type="entry name" value="DRE_TIM_IPMS"/>
    <property type="match status" value="1"/>
</dbReference>
<organism evidence="13 14">
    <name type="scientific">Patulibacter brassicae</name>
    <dbReference type="NCBI Taxonomy" id="1705717"/>
    <lineage>
        <taxon>Bacteria</taxon>
        <taxon>Bacillati</taxon>
        <taxon>Actinomycetota</taxon>
        <taxon>Thermoleophilia</taxon>
        <taxon>Solirubrobacterales</taxon>
        <taxon>Patulibacteraceae</taxon>
        <taxon>Patulibacter</taxon>
    </lineage>
</organism>
<comment type="pathway">
    <text evidence="1 11">Amino-acid biosynthesis; L-leucine biosynthesis; L-leucine from 3-methyl-2-oxobutanoate: step 1/4.</text>
</comment>
<evidence type="ECO:0000256" key="4">
    <source>
        <dbReference type="ARBA" id="ARBA00018198"/>
    </source>
</evidence>
<dbReference type="PROSITE" id="PS00816">
    <property type="entry name" value="AIPM_HOMOCIT_SYNTH_2"/>
    <property type="match status" value="1"/>
</dbReference>
<sequence>MNAITNDPNRVILFDTTLRDGEQSPGIALNTGEKLEIAQQLARLGVDVIEAGFPIASPGDFEAVQAIARADFADAPGAPPVICGLARAQAPDIERAGEALRDAAADGRARIHTFISTSDIHIEHQMRNTRADVLEGAKAAVAHARSLVDDVEFSPMDATRADAEFTAQVLQIAIDEGATTINVPDTVGYATPDEYAEFLSQLYEFTPGLRDVVLSVHCHDDLGLAVANSLAGLSVGARQIECAVNGIGERAGNASLEEIIMLLETRKDRLGFSTGAATREIARTSRLISRLTGYPVQPNKAIVGRNAFSHESGIHQDGVLKDRSTFEIMDPASIGIDDANQLVLGKHSGRAALKDALEKLGYKLDGQALRQAFDSFKQVADRKKQVTAMDLEALVTDELRAEDPLGALRLVSVSVEVTADHRPPHATVVVESPERGTLTGSFTGDGAVDAVFRAIDAAVGLDARLREYHVDAVSEGQDALAHVSVIVELGTAGAAVRTALPGVAAGDRVTGAGQGVDPDTIRASAIAYLRAVGVAARRLSVAAEAPLTPAGD</sequence>
<evidence type="ECO:0000256" key="3">
    <source>
        <dbReference type="ARBA" id="ARBA00012973"/>
    </source>
</evidence>
<reference evidence="13 14" key="1">
    <citation type="submission" date="2023-11" db="EMBL/GenBank/DDBJ databases">
        <authorList>
            <person name="Xu M."/>
            <person name="Jiang T."/>
        </authorList>
    </citation>
    <scope>NUCLEOTIDE SEQUENCE [LARGE SCALE GENOMIC DNA]</scope>
    <source>
        <strain evidence="13 14">SD</strain>
    </source>
</reference>
<evidence type="ECO:0000259" key="12">
    <source>
        <dbReference type="PROSITE" id="PS50991"/>
    </source>
</evidence>
<comment type="similarity">
    <text evidence="2 11">Belongs to the alpha-IPM synthase/homocitrate synthase family. LeuA type 1 subfamily.</text>
</comment>
<dbReference type="Pfam" id="PF22617">
    <property type="entry name" value="HCS_D2"/>
    <property type="match status" value="1"/>
</dbReference>
<keyword evidence="9 11" id="KW-0464">Manganese</keyword>
<evidence type="ECO:0000256" key="1">
    <source>
        <dbReference type="ARBA" id="ARBA00004689"/>
    </source>
</evidence>
<dbReference type="NCBIfam" id="NF002086">
    <property type="entry name" value="PRK00915.1-3"/>
    <property type="match status" value="1"/>
</dbReference>
<dbReference type="InterPro" id="IPR000891">
    <property type="entry name" value="PYR_CT"/>
</dbReference>
<evidence type="ECO:0000313" key="13">
    <source>
        <dbReference type="EMBL" id="MDX8150303.1"/>
    </source>
</evidence>
<name>A0ABU4VHC0_9ACTN</name>
<dbReference type="InterPro" id="IPR036230">
    <property type="entry name" value="LeuA_allosteric_dom_sf"/>
</dbReference>
<evidence type="ECO:0000256" key="5">
    <source>
        <dbReference type="ARBA" id="ARBA00022430"/>
    </source>
</evidence>
<dbReference type="GO" id="GO:0003852">
    <property type="term" value="F:2-isopropylmalate synthase activity"/>
    <property type="evidence" value="ECO:0007669"/>
    <property type="project" value="UniProtKB-EC"/>
</dbReference>
<dbReference type="NCBIfam" id="TIGR00973">
    <property type="entry name" value="leuA_bact"/>
    <property type="match status" value="1"/>
</dbReference>
<keyword evidence="11" id="KW-0963">Cytoplasm</keyword>
<evidence type="ECO:0000313" key="14">
    <source>
        <dbReference type="Proteomes" id="UP001277761"/>
    </source>
</evidence>
<evidence type="ECO:0000256" key="10">
    <source>
        <dbReference type="ARBA" id="ARBA00023304"/>
    </source>
</evidence>
<feature type="domain" description="Pyruvate carboxyltransferase" evidence="12">
    <location>
        <begin position="11"/>
        <end position="282"/>
    </location>
</feature>
<evidence type="ECO:0000256" key="7">
    <source>
        <dbReference type="ARBA" id="ARBA00022679"/>
    </source>
</evidence>
<dbReference type="SUPFAM" id="SSF110921">
    <property type="entry name" value="2-isopropylmalate synthase LeuA, allosteric (dimerisation) domain"/>
    <property type="match status" value="1"/>
</dbReference>
<evidence type="ECO:0000256" key="6">
    <source>
        <dbReference type="ARBA" id="ARBA00022605"/>
    </source>
</evidence>